<evidence type="ECO:0000313" key="3">
    <source>
        <dbReference type="Proteomes" id="UP001141806"/>
    </source>
</evidence>
<feature type="transmembrane region" description="Helical" evidence="1">
    <location>
        <begin position="81"/>
        <end position="103"/>
    </location>
</feature>
<keyword evidence="1" id="KW-0472">Membrane</keyword>
<evidence type="ECO:0000256" key="1">
    <source>
        <dbReference type="SAM" id="Phobius"/>
    </source>
</evidence>
<name>A0A9Q0H944_9MAGN</name>
<accession>A0A9Q0H944</accession>
<gene>
    <name evidence="2" type="ORF">NE237_020791</name>
</gene>
<keyword evidence="1" id="KW-1133">Transmembrane helix</keyword>
<feature type="transmembrane region" description="Helical" evidence="1">
    <location>
        <begin position="115"/>
        <end position="139"/>
    </location>
</feature>
<sequence length="151" mass="17898">MVLEIELLRDTQAGMEEDNEVKYVLQKVNEIREMEGEQVLQYLMKQLNEILVWLHYLGSTLLHKLDEILPPHTRSLTLRDWIIWIAMTLVVALFVSMFFCFCLQLGFWVIRTSTLFVRLLCCICMQMAFWLIKTLVLIVQSCCCLWTGFWV</sequence>
<dbReference type="OrthoDB" id="775659at2759"/>
<proteinExistence type="predicted"/>
<protein>
    <submittedName>
        <fullName evidence="2">Uncharacterized protein</fullName>
    </submittedName>
</protein>
<dbReference type="Proteomes" id="UP001141806">
    <property type="component" value="Unassembled WGS sequence"/>
</dbReference>
<reference evidence="2" key="1">
    <citation type="journal article" date="2023" name="Plant J.">
        <title>The genome of the king protea, Protea cynaroides.</title>
        <authorList>
            <person name="Chang J."/>
            <person name="Duong T.A."/>
            <person name="Schoeman C."/>
            <person name="Ma X."/>
            <person name="Roodt D."/>
            <person name="Barker N."/>
            <person name="Li Z."/>
            <person name="Van de Peer Y."/>
            <person name="Mizrachi E."/>
        </authorList>
    </citation>
    <scope>NUCLEOTIDE SEQUENCE</scope>
    <source>
        <tissue evidence="2">Young leaves</tissue>
    </source>
</reference>
<evidence type="ECO:0000313" key="2">
    <source>
        <dbReference type="EMBL" id="KAJ4960881.1"/>
    </source>
</evidence>
<keyword evidence="3" id="KW-1185">Reference proteome</keyword>
<dbReference type="EMBL" id="JAMYWD010000009">
    <property type="protein sequence ID" value="KAJ4960881.1"/>
    <property type="molecule type" value="Genomic_DNA"/>
</dbReference>
<organism evidence="2 3">
    <name type="scientific">Protea cynaroides</name>
    <dbReference type="NCBI Taxonomy" id="273540"/>
    <lineage>
        <taxon>Eukaryota</taxon>
        <taxon>Viridiplantae</taxon>
        <taxon>Streptophyta</taxon>
        <taxon>Embryophyta</taxon>
        <taxon>Tracheophyta</taxon>
        <taxon>Spermatophyta</taxon>
        <taxon>Magnoliopsida</taxon>
        <taxon>Proteales</taxon>
        <taxon>Proteaceae</taxon>
        <taxon>Protea</taxon>
    </lineage>
</organism>
<keyword evidence="1" id="KW-0812">Transmembrane</keyword>
<dbReference type="AlphaFoldDB" id="A0A9Q0H944"/>
<comment type="caution">
    <text evidence="2">The sequence shown here is derived from an EMBL/GenBank/DDBJ whole genome shotgun (WGS) entry which is preliminary data.</text>
</comment>